<accession>A0A0W0F725</accession>
<dbReference type="EMBL" id="LATX01002269">
    <property type="protein sequence ID" value="KTB32036.1"/>
    <property type="molecule type" value="Genomic_DNA"/>
</dbReference>
<dbReference type="CDD" id="cd09917">
    <property type="entry name" value="F-box_SF"/>
    <property type="match status" value="1"/>
</dbReference>
<proteinExistence type="predicted"/>
<feature type="region of interest" description="Disordered" evidence="1">
    <location>
        <begin position="1"/>
        <end position="62"/>
    </location>
</feature>
<evidence type="ECO:0000313" key="4">
    <source>
        <dbReference type="Proteomes" id="UP000054988"/>
    </source>
</evidence>
<dbReference type="Proteomes" id="UP000054988">
    <property type="component" value="Unassembled WGS sequence"/>
</dbReference>
<feature type="compositionally biased region" description="Basic and acidic residues" evidence="1">
    <location>
        <begin position="40"/>
        <end position="50"/>
    </location>
</feature>
<dbReference type="InterPro" id="IPR001810">
    <property type="entry name" value="F-box_dom"/>
</dbReference>
<protein>
    <recommendedName>
        <fullName evidence="2">F-box domain-containing protein</fullName>
    </recommendedName>
</protein>
<name>A0A0W0F725_MONRR</name>
<organism evidence="3 4">
    <name type="scientific">Moniliophthora roreri</name>
    <name type="common">Frosty pod rot fungus</name>
    <name type="synonym">Monilia roreri</name>
    <dbReference type="NCBI Taxonomy" id="221103"/>
    <lineage>
        <taxon>Eukaryota</taxon>
        <taxon>Fungi</taxon>
        <taxon>Dikarya</taxon>
        <taxon>Basidiomycota</taxon>
        <taxon>Agaricomycotina</taxon>
        <taxon>Agaricomycetes</taxon>
        <taxon>Agaricomycetidae</taxon>
        <taxon>Agaricales</taxon>
        <taxon>Marasmiineae</taxon>
        <taxon>Marasmiaceae</taxon>
        <taxon>Moniliophthora</taxon>
    </lineage>
</organism>
<dbReference type="AlphaFoldDB" id="A0A0W0F725"/>
<evidence type="ECO:0000259" key="2">
    <source>
        <dbReference type="PROSITE" id="PS50181"/>
    </source>
</evidence>
<sequence>MSGVRRSSRIKALPPQNFAGEAVQDEDEAISTSMSRKRGRDTANEDSDWRRPRKKKTKTKGDVGKLSLLPTMPLDILFEICAYLPPKSLVALIDVNKAFREILVGPVWTTLRKEFEAPDPPPGLNTSEVDWMRLLFGDMSLTQFCGAKRVTANWVLRKKICKKCVPTQGVSTRGFVKVYGPELDKTSRDLVLSLVWPTRSDGACCFPFEQIDKVFEGLRISRGKGQEEADKYVAERKAYLVELREHVRLCEEWVKAETMKRFKDSRQIIQERFNGVKARLLTMGFTEQDAERVEYLDCVYRETPLTDRSWNMIKSEVVRRIYHYKTRHMFYTDPPALRARCDIISRLYTTFLKTLTPIERRGFPNVRMVYLLPAVNRILVRDEAEHLTEHDFQEVMAADELTSAFGELLQKNRTYLWQKLDMTFQRSPEPDVFSLAAVELYCCSCDAYPGTLKDAFQHVYGTSCRSNYSLETKLFGLKGGQHSAASSLVEVSGLDPLRASADEMDEKGSWYRCRVCYADDAFIGTWRECVNHFHICYYLPPATVVVLADVNRAFRETLSAPSAVSIWTAMRKKMDAPEPPAGDVSEVEWMRLLSGKKCQHCLAKSSKIDFILRERLCNGCYQCISGQKFRSHFPNADKKVVLDLVIPTNIGNNLTNYYSLDDIEGVIAELKACKGKKQVEQYIAQRKVDIQDVLQHIQVCKDWAKGEAQRRAKDANERFEVIESRLLAMGFVQGDIQVISWLSVVKRDAPFTERSWSMMKPEVLDSIYAARTFDFFKTVAPFFQQRCEVVQRLYAQSKQTRIPGEWRDYPSIGTIFILPSVNQILVRLETENATEEDFRAALEGPNQDWRPLEIGIQESVQKEKREHPTFLSPDMIDLATTLCHCARCQSYTGPYRDVIRHLFGQSCRVGILQSKMHWNFGNLRNRLRPERSVVAKALVKVSGLDPKMTTADDMDEKALYYSCRICQLGSRGREFTGTWRECLSHFHGTVSQSGHRYSFSLVASLQGNLFEVVDAAKTDDRLCWCCSRCNAHVEHSVSKAAVIEYLNTEHKVYKPRIPQHFFYVEEVQ</sequence>
<dbReference type="SUPFAM" id="SSF81383">
    <property type="entry name" value="F-box domain"/>
    <property type="match status" value="1"/>
</dbReference>
<evidence type="ECO:0000313" key="3">
    <source>
        <dbReference type="EMBL" id="KTB32036.1"/>
    </source>
</evidence>
<dbReference type="SMART" id="SM00256">
    <property type="entry name" value="FBOX"/>
    <property type="match status" value="1"/>
</dbReference>
<feature type="domain" description="F-box" evidence="2">
    <location>
        <begin position="66"/>
        <end position="111"/>
    </location>
</feature>
<dbReference type="InterPro" id="IPR036047">
    <property type="entry name" value="F-box-like_dom_sf"/>
</dbReference>
<evidence type="ECO:0000256" key="1">
    <source>
        <dbReference type="SAM" id="MobiDB-lite"/>
    </source>
</evidence>
<reference evidence="3 4" key="1">
    <citation type="submission" date="2015-12" db="EMBL/GenBank/DDBJ databases">
        <title>Draft genome sequence of Moniliophthora roreri, the causal agent of frosty pod rot of cacao.</title>
        <authorList>
            <person name="Aime M.C."/>
            <person name="Diaz-Valderrama J.R."/>
            <person name="Kijpornyongpan T."/>
            <person name="Phillips-Mora W."/>
        </authorList>
    </citation>
    <scope>NUCLEOTIDE SEQUENCE [LARGE SCALE GENOMIC DNA]</scope>
    <source>
        <strain evidence="3 4">MCA 2952</strain>
    </source>
</reference>
<gene>
    <name evidence="3" type="ORF">WG66_15392</name>
</gene>
<dbReference type="Pfam" id="PF00646">
    <property type="entry name" value="F-box"/>
    <property type="match status" value="1"/>
</dbReference>
<dbReference type="PROSITE" id="PS50181">
    <property type="entry name" value="FBOX"/>
    <property type="match status" value="1"/>
</dbReference>
<comment type="caution">
    <text evidence="3">The sequence shown here is derived from an EMBL/GenBank/DDBJ whole genome shotgun (WGS) entry which is preliminary data.</text>
</comment>